<dbReference type="PROSITE" id="PS50045">
    <property type="entry name" value="SIGMA54_INTERACT_4"/>
    <property type="match status" value="1"/>
</dbReference>
<reference evidence="4 5" key="1">
    <citation type="submission" date="2019-11" db="EMBL/GenBank/DDBJ databases">
        <title>Comparative genomics of hydrocarbon-degrading Desulfosarcina strains.</title>
        <authorList>
            <person name="Watanabe M."/>
            <person name="Kojima H."/>
            <person name="Fukui M."/>
        </authorList>
    </citation>
    <scope>NUCLEOTIDE SEQUENCE [LARGE SCALE GENOMIC DNA]</scope>
    <source>
        <strain evidence="4 5">PP31</strain>
    </source>
</reference>
<gene>
    <name evidence="4" type="ORF">DSCW_22780</name>
</gene>
<evidence type="ECO:0000259" key="3">
    <source>
        <dbReference type="PROSITE" id="PS50045"/>
    </source>
</evidence>
<evidence type="ECO:0000313" key="4">
    <source>
        <dbReference type="EMBL" id="BBO74861.1"/>
    </source>
</evidence>
<organism evidence="4 5">
    <name type="scientific">Desulfosarcina widdelii</name>
    <dbReference type="NCBI Taxonomy" id="947919"/>
    <lineage>
        <taxon>Bacteria</taxon>
        <taxon>Pseudomonadati</taxon>
        <taxon>Thermodesulfobacteriota</taxon>
        <taxon>Desulfobacteria</taxon>
        <taxon>Desulfobacterales</taxon>
        <taxon>Desulfosarcinaceae</taxon>
        <taxon>Desulfosarcina</taxon>
    </lineage>
</organism>
<dbReference type="PANTHER" id="PTHR32071:SF122">
    <property type="entry name" value="SIGMA FACTOR"/>
    <property type="match status" value="1"/>
</dbReference>
<dbReference type="CDD" id="cd00009">
    <property type="entry name" value="AAA"/>
    <property type="match status" value="1"/>
</dbReference>
<dbReference type="GO" id="GO:0005524">
    <property type="term" value="F:ATP binding"/>
    <property type="evidence" value="ECO:0007669"/>
    <property type="project" value="UniProtKB-KW"/>
</dbReference>
<proteinExistence type="predicted"/>
<evidence type="ECO:0000256" key="2">
    <source>
        <dbReference type="ARBA" id="ARBA00022840"/>
    </source>
</evidence>
<dbReference type="SUPFAM" id="SSF52540">
    <property type="entry name" value="P-loop containing nucleoside triphosphate hydrolases"/>
    <property type="match status" value="1"/>
</dbReference>
<keyword evidence="1" id="KW-0547">Nucleotide-binding</keyword>
<dbReference type="InterPro" id="IPR027417">
    <property type="entry name" value="P-loop_NTPase"/>
</dbReference>
<dbReference type="Gene3D" id="1.10.8.60">
    <property type="match status" value="1"/>
</dbReference>
<evidence type="ECO:0000256" key="1">
    <source>
        <dbReference type="ARBA" id="ARBA00022741"/>
    </source>
</evidence>
<dbReference type="OrthoDB" id="9814761at2"/>
<dbReference type="Gene3D" id="3.40.50.300">
    <property type="entry name" value="P-loop containing nucleotide triphosphate hydrolases"/>
    <property type="match status" value="1"/>
</dbReference>
<dbReference type="Proteomes" id="UP000427769">
    <property type="component" value="Chromosome"/>
</dbReference>
<dbReference type="KEGG" id="dwd:DSCW_22780"/>
<keyword evidence="2" id="KW-0067">ATP-binding</keyword>
<dbReference type="InterPro" id="IPR002078">
    <property type="entry name" value="Sigma_54_int"/>
</dbReference>
<accession>A0A5K7Z5F7</accession>
<name>A0A5K7Z5F7_9BACT</name>
<dbReference type="AlphaFoldDB" id="A0A5K7Z5F7"/>
<keyword evidence="5" id="KW-1185">Reference proteome</keyword>
<sequence length="495" mass="56819">MERLKPTERHFFSLVHQAVYANPFSDRRDRVDLEIAGFFADADEDRGFQKTISQVRAHIGRLENENRADITRYGEADRKLLTNSFLFDLFHRFVERFDQLIVDQLQAGDRSLPVPFYGEAKDQLMAWGFNRHEALRYLAMCYQLRRAFFFIDKGLKGRSKSMRRLRESLWNNVFTHDMDLYHRFLWNRMEDFSTMLLGATGSGKGTAASAIGRSGFIPFDEKKGCFAESFTRSFIALNLSQYPESLIESELFGHRKGAFTGAVDDFEGVFDRCSPFGAIFLDEIGEVGEPIQIKLLQVIQERIFNRVGGHRSRPFRGRVIAATNLSEEQLLDGKAMRKDFFYRLCSDLIVVPSLAQRIGEDPGELDDLLQVVIQRIVGEPSEELTQWVKMQIRRAPGIEYAWPGNVRELEQCVRRILLKREYAPLSGQAPPDLAAELTTGLQHQSLDAKSLVGGYCFLLYQAHQTIEAVARITGLDRRTAKKHIENGRQRFLPEE</sequence>
<dbReference type="RefSeq" id="WP_155303836.1">
    <property type="nucleotide sequence ID" value="NZ_AP021875.1"/>
</dbReference>
<dbReference type="GO" id="GO:0006355">
    <property type="term" value="P:regulation of DNA-templated transcription"/>
    <property type="evidence" value="ECO:0007669"/>
    <property type="project" value="InterPro"/>
</dbReference>
<evidence type="ECO:0000313" key="5">
    <source>
        <dbReference type="Proteomes" id="UP000427769"/>
    </source>
</evidence>
<dbReference type="EMBL" id="AP021875">
    <property type="protein sequence ID" value="BBO74861.1"/>
    <property type="molecule type" value="Genomic_DNA"/>
</dbReference>
<dbReference type="PANTHER" id="PTHR32071">
    <property type="entry name" value="TRANSCRIPTIONAL REGULATORY PROTEIN"/>
    <property type="match status" value="1"/>
</dbReference>
<protein>
    <submittedName>
        <fullName evidence="4">Fis family transcriptional regulator</fullName>
    </submittedName>
</protein>
<dbReference type="Pfam" id="PF00158">
    <property type="entry name" value="Sigma54_activat"/>
    <property type="match status" value="1"/>
</dbReference>
<dbReference type="SMART" id="SM00382">
    <property type="entry name" value="AAA"/>
    <property type="match status" value="1"/>
</dbReference>
<dbReference type="InterPro" id="IPR003593">
    <property type="entry name" value="AAA+_ATPase"/>
</dbReference>
<feature type="domain" description="Sigma-54 factor interaction" evidence="3">
    <location>
        <begin position="155"/>
        <end position="418"/>
    </location>
</feature>